<name>A0A9W7SL53_9PEZI</name>
<reference evidence="2 3" key="1">
    <citation type="journal article" date="2018" name="IMA Fungus">
        <title>IMA Genome-F 10: Nine draft genome sequences of Claviceps purpurea s.lat., including C. arundinis, C. humidiphila, and C. cf. spartinae, pseudomolecules for the pitch canker pathogen Fusarium circinatum, draft genome of Davidsoniella eucalypti, Grosmannia galeiformis, Quambalaria eucalypti, and Teratosphaeria destructans.</title>
        <authorList>
            <person name="Wingfield B.D."/>
            <person name="Liu M."/>
            <person name="Nguyen H.D."/>
            <person name="Lane F.A."/>
            <person name="Morgan S.W."/>
            <person name="De Vos L."/>
            <person name="Wilken P.M."/>
            <person name="Duong T.A."/>
            <person name="Aylward J."/>
            <person name="Coetzee M.P."/>
            <person name="Dadej K."/>
            <person name="De Beer Z.W."/>
            <person name="Findlay W."/>
            <person name="Havenga M."/>
            <person name="Kolarik M."/>
            <person name="Menzies J.G."/>
            <person name="Naidoo K."/>
            <person name="Pochopski O."/>
            <person name="Shoukouhi P."/>
            <person name="Santana Q.C."/>
            <person name="Seifert K.A."/>
            <person name="Soal N."/>
            <person name="Steenkamp E.T."/>
            <person name="Tatham C.T."/>
            <person name="van der Nest M.A."/>
            <person name="Wingfield M.J."/>
        </authorList>
    </citation>
    <scope>NUCLEOTIDE SEQUENCE [LARGE SCALE GENOMIC DNA]</scope>
    <source>
        <strain evidence="2">CMW44962</strain>
    </source>
</reference>
<keyword evidence="1" id="KW-0732">Signal</keyword>
<feature type="signal peptide" evidence="1">
    <location>
        <begin position="1"/>
        <end position="21"/>
    </location>
</feature>
<evidence type="ECO:0000313" key="2">
    <source>
        <dbReference type="EMBL" id="KAH9820895.1"/>
    </source>
</evidence>
<dbReference type="Proteomes" id="UP001138500">
    <property type="component" value="Unassembled WGS sequence"/>
</dbReference>
<gene>
    <name evidence="2" type="ORF">Tdes44962_MAKER05086</name>
</gene>
<reference evidence="2 3" key="2">
    <citation type="journal article" date="2021" name="Curr. Genet.">
        <title>Genetic response to nitrogen starvation in the aggressive Eucalyptus foliar pathogen Teratosphaeria destructans.</title>
        <authorList>
            <person name="Havenga M."/>
            <person name="Wingfield B.D."/>
            <person name="Wingfield M.J."/>
            <person name="Dreyer L.L."/>
            <person name="Roets F."/>
            <person name="Aylward J."/>
        </authorList>
    </citation>
    <scope>NUCLEOTIDE SEQUENCE [LARGE SCALE GENOMIC DNA]</scope>
    <source>
        <strain evidence="2">CMW44962</strain>
    </source>
</reference>
<dbReference type="OrthoDB" id="5317242at2759"/>
<sequence>MHPTTTTTTTLLLLLTALTTATPPPTNFYLVTTTTPNTTTNSTHLPHVSALSVFAPTEASETYTLRLNGPGYQSLPRFNLSHADLVTLQDEPMNEGPALYNSTGVLRDGQALQLAPRREPRGNLALERGYLLTVGGQEVGWSYCEGAFGEKVREEKSSETDGLLLGQIFWKGNDSSCVSTYIQAVSSPPY</sequence>
<dbReference type="AlphaFoldDB" id="A0A9W7SL53"/>
<organism evidence="2 3">
    <name type="scientific">Teratosphaeria destructans</name>
    <dbReference type="NCBI Taxonomy" id="418781"/>
    <lineage>
        <taxon>Eukaryota</taxon>
        <taxon>Fungi</taxon>
        <taxon>Dikarya</taxon>
        <taxon>Ascomycota</taxon>
        <taxon>Pezizomycotina</taxon>
        <taxon>Dothideomycetes</taxon>
        <taxon>Dothideomycetidae</taxon>
        <taxon>Mycosphaerellales</taxon>
        <taxon>Teratosphaeriaceae</taxon>
        <taxon>Teratosphaeria</taxon>
    </lineage>
</organism>
<feature type="chain" id="PRO_5040994566" description="Pullulan synthetase" evidence="1">
    <location>
        <begin position="22"/>
        <end position="190"/>
    </location>
</feature>
<evidence type="ECO:0000313" key="3">
    <source>
        <dbReference type="Proteomes" id="UP001138500"/>
    </source>
</evidence>
<keyword evidence="3" id="KW-1185">Reference proteome</keyword>
<proteinExistence type="predicted"/>
<accession>A0A9W7SL53</accession>
<evidence type="ECO:0000256" key="1">
    <source>
        <dbReference type="SAM" id="SignalP"/>
    </source>
</evidence>
<comment type="caution">
    <text evidence="2">The sequence shown here is derived from an EMBL/GenBank/DDBJ whole genome shotgun (WGS) entry which is preliminary data.</text>
</comment>
<evidence type="ECO:0008006" key="4">
    <source>
        <dbReference type="Google" id="ProtNLM"/>
    </source>
</evidence>
<dbReference type="EMBL" id="RIBY02002289">
    <property type="protein sequence ID" value="KAH9820895.1"/>
    <property type="molecule type" value="Genomic_DNA"/>
</dbReference>
<protein>
    <recommendedName>
        <fullName evidence="4">Pullulan synthetase</fullName>
    </recommendedName>
</protein>